<evidence type="ECO:0000313" key="1">
    <source>
        <dbReference type="EMBL" id="MPC47943.1"/>
    </source>
</evidence>
<evidence type="ECO:0000313" key="2">
    <source>
        <dbReference type="Proteomes" id="UP000324222"/>
    </source>
</evidence>
<sequence>MSAAAKVTEIKLREHLTTSLPTHHTHLHSVRDAGRVHTCLALWDSQHNGISEALLTFQTFMFEFRNVNP</sequence>
<gene>
    <name evidence="1" type="ORF">E2C01_041704</name>
</gene>
<dbReference type="Proteomes" id="UP000324222">
    <property type="component" value="Unassembled WGS sequence"/>
</dbReference>
<dbReference type="AlphaFoldDB" id="A0A5B7FSF2"/>
<dbReference type="EMBL" id="VSRR010008016">
    <property type="protein sequence ID" value="MPC47943.1"/>
    <property type="molecule type" value="Genomic_DNA"/>
</dbReference>
<comment type="caution">
    <text evidence="1">The sequence shown here is derived from an EMBL/GenBank/DDBJ whole genome shotgun (WGS) entry which is preliminary data.</text>
</comment>
<organism evidence="1 2">
    <name type="scientific">Portunus trituberculatus</name>
    <name type="common">Swimming crab</name>
    <name type="synonym">Neptunus trituberculatus</name>
    <dbReference type="NCBI Taxonomy" id="210409"/>
    <lineage>
        <taxon>Eukaryota</taxon>
        <taxon>Metazoa</taxon>
        <taxon>Ecdysozoa</taxon>
        <taxon>Arthropoda</taxon>
        <taxon>Crustacea</taxon>
        <taxon>Multicrustacea</taxon>
        <taxon>Malacostraca</taxon>
        <taxon>Eumalacostraca</taxon>
        <taxon>Eucarida</taxon>
        <taxon>Decapoda</taxon>
        <taxon>Pleocyemata</taxon>
        <taxon>Brachyura</taxon>
        <taxon>Eubrachyura</taxon>
        <taxon>Portunoidea</taxon>
        <taxon>Portunidae</taxon>
        <taxon>Portuninae</taxon>
        <taxon>Portunus</taxon>
    </lineage>
</organism>
<name>A0A5B7FSF2_PORTR</name>
<accession>A0A5B7FSF2</accession>
<reference evidence="1 2" key="1">
    <citation type="submission" date="2019-05" db="EMBL/GenBank/DDBJ databases">
        <title>Another draft genome of Portunus trituberculatus and its Hox gene families provides insights of decapod evolution.</title>
        <authorList>
            <person name="Jeong J.-H."/>
            <person name="Song I."/>
            <person name="Kim S."/>
            <person name="Choi T."/>
            <person name="Kim D."/>
            <person name="Ryu S."/>
            <person name="Kim W."/>
        </authorList>
    </citation>
    <scope>NUCLEOTIDE SEQUENCE [LARGE SCALE GENOMIC DNA]</scope>
    <source>
        <tissue evidence="1">Muscle</tissue>
    </source>
</reference>
<protein>
    <submittedName>
        <fullName evidence="1">Uncharacterized protein</fullName>
    </submittedName>
</protein>
<keyword evidence="2" id="KW-1185">Reference proteome</keyword>
<proteinExistence type="predicted"/>